<accession>A0A1A3NAX2</accession>
<evidence type="ECO:0008006" key="4">
    <source>
        <dbReference type="Google" id="ProtNLM"/>
    </source>
</evidence>
<dbReference type="EMBL" id="LZLQ01000029">
    <property type="protein sequence ID" value="OBK18495.1"/>
    <property type="molecule type" value="Genomic_DNA"/>
</dbReference>
<evidence type="ECO:0000256" key="1">
    <source>
        <dbReference type="SAM" id="Phobius"/>
    </source>
</evidence>
<feature type="transmembrane region" description="Helical" evidence="1">
    <location>
        <begin position="207"/>
        <end position="226"/>
    </location>
</feature>
<protein>
    <recommendedName>
        <fullName evidence="4">Gap like protein</fullName>
    </recommendedName>
</protein>
<name>A0A1A3NAX2_MYCAS</name>
<dbReference type="AlphaFoldDB" id="A0A1A3NAX2"/>
<keyword evidence="1" id="KW-0472">Membrane</keyword>
<dbReference type="Proteomes" id="UP000093629">
    <property type="component" value="Unassembled WGS sequence"/>
</dbReference>
<evidence type="ECO:0000313" key="2">
    <source>
        <dbReference type="EMBL" id="OBK18495.1"/>
    </source>
</evidence>
<keyword evidence="1" id="KW-0812">Transmembrane</keyword>
<evidence type="ECO:0000313" key="3">
    <source>
        <dbReference type="Proteomes" id="UP000093629"/>
    </source>
</evidence>
<organism evidence="2 3">
    <name type="scientific">Mycobacterium asiaticum</name>
    <dbReference type="NCBI Taxonomy" id="1790"/>
    <lineage>
        <taxon>Bacteria</taxon>
        <taxon>Bacillati</taxon>
        <taxon>Actinomycetota</taxon>
        <taxon>Actinomycetes</taxon>
        <taxon>Mycobacteriales</taxon>
        <taxon>Mycobacteriaceae</taxon>
        <taxon>Mycobacterium</taxon>
    </lineage>
</organism>
<feature type="transmembrane region" description="Helical" evidence="1">
    <location>
        <begin position="127"/>
        <end position="152"/>
    </location>
</feature>
<gene>
    <name evidence="2" type="ORF">A5636_20625</name>
</gene>
<comment type="caution">
    <text evidence="2">The sequence shown here is derived from an EMBL/GenBank/DDBJ whole genome shotgun (WGS) entry which is preliminary data.</text>
</comment>
<dbReference type="OrthoDB" id="4627762at2"/>
<dbReference type="Pfam" id="PF11139">
    <property type="entry name" value="SfLAP"/>
    <property type="match status" value="1"/>
</dbReference>
<proteinExistence type="predicted"/>
<feature type="transmembrane region" description="Helical" evidence="1">
    <location>
        <begin position="72"/>
        <end position="93"/>
    </location>
</feature>
<feature type="transmembrane region" description="Helical" evidence="1">
    <location>
        <begin position="33"/>
        <end position="57"/>
    </location>
</feature>
<reference evidence="3" key="1">
    <citation type="submission" date="2016-06" db="EMBL/GenBank/DDBJ databases">
        <authorList>
            <person name="Sutton G."/>
            <person name="Brinkac L."/>
            <person name="Sanka R."/>
            <person name="Adams M."/>
            <person name="Lau E."/>
            <person name="Garcia-Basteiro A."/>
            <person name="Lopez-Varela E."/>
            <person name="Palencia S."/>
        </authorList>
    </citation>
    <scope>NUCLEOTIDE SEQUENCE [LARGE SCALE GENOMIC DNA]</scope>
    <source>
        <strain evidence="3">1245139.5</strain>
    </source>
</reference>
<dbReference type="InterPro" id="IPR021315">
    <property type="entry name" value="Gap/Sap"/>
</dbReference>
<sequence>MWITILVMAIAVSLEPFRIGMTALMLNRPRPMLQLLAFLCGGFAMGITVGLVVLFVFRRRLASSTYLTLPRVQLMIGGLALLLGAILAVNFLVARVRTEPKPGALASGISSLRPVIWLRQLLNGRSLWVAAVAGLGSALPSVDYLAALAVILASRAPATTRVAALLAFNVTAFAFVEIPLVAYLLAPDATRRGVATLNRWIRSRRRFEVAILLFVVGGVLVTAGIAGG</sequence>
<keyword evidence="3" id="KW-1185">Reference proteome</keyword>
<dbReference type="RefSeq" id="WP_065157646.1">
    <property type="nucleotide sequence ID" value="NZ_LZLQ01000029.1"/>
</dbReference>
<feature type="transmembrane region" description="Helical" evidence="1">
    <location>
        <begin position="164"/>
        <end position="186"/>
    </location>
</feature>
<keyword evidence="1" id="KW-1133">Transmembrane helix</keyword>